<feature type="compositionally biased region" description="Polar residues" evidence="1">
    <location>
        <begin position="50"/>
        <end position="62"/>
    </location>
</feature>
<gene>
    <name evidence="4" type="primary">LOC113068310</name>
</gene>
<feature type="compositionally biased region" description="Low complexity" evidence="1">
    <location>
        <begin position="191"/>
        <end position="203"/>
    </location>
</feature>
<dbReference type="GeneID" id="113068310"/>
<feature type="signal peptide" evidence="2">
    <location>
        <begin position="1"/>
        <end position="20"/>
    </location>
</feature>
<name>A0A6P6ML61_CARAU</name>
<feature type="region of interest" description="Disordered" evidence="1">
    <location>
        <begin position="548"/>
        <end position="577"/>
    </location>
</feature>
<feature type="region of interest" description="Disordered" evidence="1">
    <location>
        <begin position="44"/>
        <end position="92"/>
    </location>
</feature>
<feature type="region of interest" description="Disordered" evidence="1">
    <location>
        <begin position="417"/>
        <end position="482"/>
    </location>
</feature>
<keyword evidence="2" id="KW-0732">Signal</keyword>
<feature type="compositionally biased region" description="Polar residues" evidence="1">
    <location>
        <begin position="294"/>
        <end position="305"/>
    </location>
</feature>
<proteinExistence type="predicted"/>
<feature type="compositionally biased region" description="Basic and acidic residues" evidence="1">
    <location>
        <begin position="418"/>
        <end position="427"/>
    </location>
</feature>
<evidence type="ECO:0000313" key="4">
    <source>
        <dbReference type="RefSeq" id="XP_026096796.1"/>
    </source>
</evidence>
<reference evidence="4" key="1">
    <citation type="submission" date="2025-08" db="UniProtKB">
        <authorList>
            <consortium name="RefSeq"/>
        </authorList>
    </citation>
    <scope>IDENTIFICATION</scope>
    <source>
        <strain evidence="4">Wakin</strain>
        <tissue evidence="4">Muscle</tissue>
    </source>
</reference>
<evidence type="ECO:0000256" key="1">
    <source>
        <dbReference type="SAM" id="MobiDB-lite"/>
    </source>
</evidence>
<feature type="compositionally biased region" description="Polar residues" evidence="1">
    <location>
        <begin position="445"/>
        <end position="482"/>
    </location>
</feature>
<feature type="compositionally biased region" description="Polar residues" evidence="1">
    <location>
        <begin position="179"/>
        <end position="190"/>
    </location>
</feature>
<evidence type="ECO:0000256" key="2">
    <source>
        <dbReference type="SAM" id="SignalP"/>
    </source>
</evidence>
<organism evidence="3 4">
    <name type="scientific">Carassius auratus</name>
    <name type="common">Goldfish</name>
    <dbReference type="NCBI Taxonomy" id="7957"/>
    <lineage>
        <taxon>Eukaryota</taxon>
        <taxon>Metazoa</taxon>
        <taxon>Chordata</taxon>
        <taxon>Craniata</taxon>
        <taxon>Vertebrata</taxon>
        <taxon>Euteleostomi</taxon>
        <taxon>Actinopterygii</taxon>
        <taxon>Neopterygii</taxon>
        <taxon>Teleostei</taxon>
        <taxon>Ostariophysi</taxon>
        <taxon>Cypriniformes</taxon>
        <taxon>Cyprinidae</taxon>
        <taxon>Cyprininae</taxon>
        <taxon>Carassius</taxon>
    </lineage>
</organism>
<feature type="chain" id="PRO_5028355402" evidence="2">
    <location>
        <begin position="21"/>
        <end position="664"/>
    </location>
</feature>
<feature type="compositionally biased region" description="Polar residues" evidence="1">
    <location>
        <begin position="70"/>
        <end position="82"/>
    </location>
</feature>
<feature type="compositionally biased region" description="Polar residues" evidence="1">
    <location>
        <begin position="109"/>
        <end position="123"/>
    </location>
</feature>
<sequence length="664" mass="71398">MDFTYCIRIHLALFPAYVICLGSYEGSMPTPDLQRVSARTFPVIGPGVKQTGNQNNPASSSPGLPHRQGSYDNSLFVGSNSEGFGPPSVKHESRTVADAFKNVQPGSRFASTSSRSGFTSVRNLNVPEPNPLKPSRGVSSYRVAETPGSNKMLAVKPPTNTHGHMELNSEVPRNLFSRGPNTGSNSISGPVSQHYSSSVGSQSTHKLQTAGSSYGPLLKGKPGYSNMNTRKISHNGFKYTEAKPSVVSSGPILVVQGGGNAQGLGSYSGHPDSVKPPGVPRHVDPYRASQTFSDTRLTASSQGKSWNEPLHYSMSGTQYNLSPEPRKPSKSDCRDNDARASTASTGGILLEASESAQRYKLPSQYEYTRPKVQQNYNIRGQPNQIIEPMYPSQGGAQHDVTKSFFASSGAILMQAPEKVQDGAESSRLKVHTSSPERKVPFAPGQTAQYKPFQVNQDSRNVQPATSTYAGSSQTGSQAFSSVKRTPYIPSTVLSRTSTSNPGFRATKPTIARSAINTVHVRLNKPRTSSFGSFQKQWAFGDISRGGLQSSLPPSYRGQRPAQNVQKHGSSSAPCPEGVQSQLGVNTDGTRLITAIPSDFGQGNIRRISPTLSSSYRQGEQNQYQMNHLGSSASKCEVAQKSPAGFGQQSPVRFQEANLSIQKQS</sequence>
<feature type="region of interest" description="Disordered" evidence="1">
    <location>
        <begin position="106"/>
        <end position="215"/>
    </location>
</feature>
<feature type="compositionally biased region" description="Basic and acidic residues" evidence="1">
    <location>
        <begin position="324"/>
        <end position="338"/>
    </location>
</feature>
<keyword evidence="3" id="KW-1185">Reference proteome</keyword>
<feature type="region of interest" description="Disordered" evidence="1">
    <location>
        <begin position="294"/>
        <end position="347"/>
    </location>
</feature>
<accession>A0A6P6ML61</accession>
<dbReference type="AlphaFoldDB" id="A0A6P6ML61"/>
<evidence type="ECO:0000313" key="3">
    <source>
        <dbReference type="Proteomes" id="UP000515129"/>
    </source>
</evidence>
<dbReference type="RefSeq" id="XP_026096796.1">
    <property type="nucleotide sequence ID" value="XM_026241011.1"/>
</dbReference>
<feature type="compositionally biased region" description="Polar residues" evidence="1">
    <location>
        <begin position="560"/>
        <end position="577"/>
    </location>
</feature>
<protein>
    <submittedName>
        <fullName evidence="4">Hornerin isoform X2</fullName>
    </submittedName>
</protein>
<dbReference type="Proteomes" id="UP000515129">
    <property type="component" value="Linkage group LG44F"/>
</dbReference>